<feature type="compositionally biased region" description="Polar residues" evidence="1">
    <location>
        <begin position="390"/>
        <end position="410"/>
    </location>
</feature>
<protein>
    <recommendedName>
        <fullName evidence="4">Alpha/beta-Hydrolases superfamily protein</fullName>
    </recommendedName>
</protein>
<evidence type="ECO:0000256" key="1">
    <source>
        <dbReference type="SAM" id="MobiDB-lite"/>
    </source>
</evidence>
<evidence type="ECO:0000313" key="2">
    <source>
        <dbReference type="EMBL" id="KAG6784531.1"/>
    </source>
</evidence>
<dbReference type="Proteomes" id="UP000886885">
    <property type="component" value="Chromosome 2D"/>
</dbReference>
<evidence type="ECO:0000313" key="3">
    <source>
        <dbReference type="Proteomes" id="UP000886885"/>
    </source>
</evidence>
<feature type="region of interest" description="Disordered" evidence="1">
    <location>
        <begin position="383"/>
        <end position="410"/>
    </location>
</feature>
<accession>A0A8X8A9R0</accession>
<dbReference type="PANTHER" id="PTHR48202:SF1">
    <property type="entry name" value="ALPHA_BETA-HYDROLASES SUPERFAMILY PROTEIN"/>
    <property type="match status" value="1"/>
</dbReference>
<dbReference type="OrthoDB" id="5086500at2759"/>
<reference evidence="2" key="1">
    <citation type="journal article" date="2020" name="bioRxiv">
        <title>Hybrid origin of Populus tomentosa Carr. identified through genome sequencing and phylogenomic analysis.</title>
        <authorList>
            <person name="An X."/>
            <person name="Gao K."/>
            <person name="Chen Z."/>
            <person name="Li J."/>
            <person name="Yang X."/>
            <person name="Yang X."/>
            <person name="Zhou J."/>
            <person name="Guo T."/>
            <person name="Zhao T."/>
            <person name="Huang S."/>
            <person name="Miao D."/>
            <person name="Khan W.U."/>
            <person name="Rao P."/>
            <person name="Ye M."/>
            <person name="Lei B."/>
            <person name="Liao W."/>
            <person name="Wang J."/>
            <person name="Ji L."/>
            <person name="Li Y."/>
            <person name="Guo B."/>
            <person name="Mustafa N.S."/>
            <person name="Li S."/>
            <person name="Yun Q."/>
            <person name="Keller S.R."/>
            <person name="Mao J."/>
            <person name="Zhang R."/>
            <person name="Strauss S.H."/>
        </authorList>
    </citation>
    <scope>NUCLEOTIDE SEQUENCE</scope>
    <source>
        <strain evidence="2">GM15</strain>
        <tissue evidence="2">Leaf</tissue>
    </source>
</reference>
<sequence>MYPYPTNYSPPESPYPYQQNHHRLLSFSSVLTSANHEVRVGFELRVAYLLADIAAANAARRAALVGAGGGAVVDLLLETVPVSGNGCGTYAEAARALACLIADPNVSADVLRRPRAVPYLLRFIFSCQPKKNARFLLSVKFGVGRSMLVAAIMDTVTSNCDSLEKVYFKPPLPGNAEMRDIAAAIEVVEEGGLQMDNAGENEDDDDGGRGMEAFGIKILEGTTVLGLSRTSGLVELEHSDAVHVESFGHTPKTVALLHKHDHSFAKENLSSAVVSGLWNDLCCQHVAVPFAAWALANWAMASEVNRYHIQELDQDGQAVMTALMAPERSVRWHGILVAWLLLEDRKLPLHQDKISEFEVLCLLRRSLLSDDYEKLAAMEAYDASRAPEPQEQSANTAVESSNADGNDPSSTKLGVNGSRIVLLGGLQVVVTLKQSYARATLLNVLCNHYTGNSDGSETEAQNRKGDCACYGDMIFFINPDLPHWKHCEKIDGMMIQKNKFSSTEDSVNSISIGNSDLDDCIRSSGCKEFPKDSNSEVPEIDVVFLHGLRGAPYKTWRIAEDKHSTKSGLVEKIDEEAGKLGTFWPGEWLSADFNRACLFTLKYKTNLTQWSGASLPVQEVSSRLLEQLVDVGIGNLPVVFVTHSMGGLVVKQMLYRAKAENVHNLVNNTVGVVFYSCPHFGSKLADMPWRMGLVLRPAPSIGELRSGSPRLVELNDFIRQLHKKGLVEVLTKVTPIVEGYGGWAWRMEIVPTESAYPGFGELLVRVTWKLFFHLLLYTF</sequence>
<gene>
    <name evidence="2" type="ORF">POTOM_010228</name>
</gene>
<keyword evidence="3" id="KW-1185">Reference proteome</keyword>
<evidence type="ECO:0008006" key="4">
    <source>
        <dbReference type="Google" id="ProtNLM"/>
    </source>
</evidence>
<organism evidence="2 3">
    <name type="scientific">Populus tomentosa</name>
    <name type="common">Chinese white poplar</name>
    <dbReference type="NCBI Taxonomy" id="118781"/>
    <lineage>
        <taxon>Eukaryota</taxon>
        <taxon>Viridiplantae</taxon>
        <taxon>Streptophyta</taxon>
        <taxon>Embryophyta</taxon>
        <taxon>Tracheophyta</taxon>
        <taxon>Spermatophyta</taxon>
        <taxon>Magnoliopsida</taxon>
        <taxon>eudicotyledons</taxon>
        <taxon>Gunneridae</taxon>
        <taxon>Pentapetalae</taxon>
        <taxon>rosids</taxon>
        <taxon>fabids</taxon>
        <taxon>Malpighiales</taxon>
        <taxon>Salicaceae</taxon>
        <taxon>Saliceae</taxon>
        <taxon>Populus</taxon>
    </lineage>
</organism>
<dbReference type="PANTHER" id="PTHR48202">
    <property type="entry name" value="ALPHA/BETA-HYDROLASES SUPERFAMILY PROTEIN"/>
    <property type="match status" value="1"/>
</dbReference>
<dbReference type="EMBL" id="JAAWWB010000004">
    <property type="protein sequence ID" value="KAG6784531.1"/>
    <property type="molecule type" value="Genomic_DNA"/>
</dbReference>
<comment type="caution">
    <text evidence="2">The sequence shown here is derived from an EMBL/GenBank/DDBJ whole genome shotgun (WGS) entry which is preliminary data.</text>
</comment>
<dbReference type="AlphaFoldDB" id="A0A8X8A9R0"/>
<proteinExistence type="predicted"/>
<name>A0A8X8A9R0_POPTO</name>